<dbReference type="Proteomes" id="UP000654075">
    <property type="component" value="Unassembled WGS sequence"/>
</dbReference>
<comment type="caution">
    <text evidence="4">The sequence shown here is derived from an EMBL/GenBank/DDBJ whole genome shotgun (WGS) entry which is preliminary data.</text>
</comment>
<feature type="region of interest" description="Disordered" evidence="1">
    <location>
        <begin position="1"/>
        <end position="24"/>
    </location>
</feature>
<evidence type="ECO:0000256" key="2">
    <source>
        <dbReference type="SAM" id="Phobius"/>
    </source>
</evidence>
<dbReference type="EMBL" id="CAJNNV010000054">
    <property type="protein sequence ID" value="CAE8581277.1"/>
    <property type="molecule type" value="Genomic_DNA"/>
</dbReference>
<name>A0A813CZB7_POLGL</name>
<evidence type="ECO:0000313" key="6">
    <source>
        <dbReference type="Proteomes" id="UP000654075"/>
    </source>
</evidence>
<feature type="domain" description="Band 7" evidence="3">
    <location>
        <begin position="64"/>
        <end position="252"/>
    </location>
</feature>
<dbReference type="AlphaFoldDB" id="A0A813CZB7"/>
<accession>A0A813CZB7</accession>
<feature type="compositionally biased region" description="Gly residues" evidence="1">
    <location>
        <begin position="1"/>
        <end position="16"/>
    </location>
</feature>
<proteinExistence type="predicted"/>
<dbReference type="Pfam" id="PF01145">
    <property type="entry name" value="Band_7"/>
    <property type="match status" value="1"/>
</dbReference>
<dbReference type="EMBL" id="CAJNNV010032903">
    <property type="protein sequence ID" value="CAE8641492.1"/>
    <property type="molecule type" value="Genomic_DNA"/>
</dbReference>
<protein>
    <recommendedName>
        <fullName evidence="3">Band 7 domain-containing protein</fullName>
    </recommendedName>
</protein>
<gene>
    <name evidence="4" type="ORF">PGLA1383_LOCUS313</name>
    <name evidence="5" type="ORF">PGLA1383_LOCUS56119</name>
</gene>
<evidence type="ECO:0000259" key="3">
    <source>
        <dbReference type="Pfam" id="PF01145"/>
    </source>
</evidence>
<keyword evidence="2" id="KW-0472">Membrane</keyword>
<evidence type="ECO:0000313" key="5">
    <source>
        <dbReference type="EMBL" id="CAE8641492.1"/>
    </source>
</evidence>
<evidence type="ECO:0000313" key="4">
    <source>
        <dbReference type="EMBL" id="CAE8581277.1"/>
    </source>
</evidence>
<keyword evidence="6" id="KW-1185">Reference proteome</keyword>
<organism evidence="4 6">
    <name type="scientific">Polarella glacialis</name>
    <name type="common">Dinoflagellate</name>
    <dbReference type="NCBI Taxonomy" id="89957"/>
    <lineage>
        <taxon>Eukaryota</taxon>
        <taxon>Sar</taxon>
        <taxon>Alveolata</taxon>
        <taxon>Dinophyceae</taxon>
        <taxon>Suessiales</taxon>
        <taxon>Suessiaceae</taxon>
        <taxon>Polarella</taxon>
    </lineage>
</organism>
<dbReference type="InterPro" id="IPR001107">
    <property type="entry name" value="Band_7"/>
</dbReference>
<keyword evidence="2" id="KW-1133">Transmembrane helix</keyword>
<reference evidence="4" key="1">
    <citation type="submission" date="2021-02" db="EMBL/GenBank/DDBJ databases">
        <authorList>
            <person name="Dougan E. K."/>
            <person name="Rhodes N."/>
            <person name="Thang M."/>
            <person name="Chan C."/>
        </authorList>
    </citation>
    <scope>NUCLEOTIDE SEQUENCE</scope>
</reference>
<feature type="transmembrane region" description="Helical" evidence="2">
    <location>
        <begin position="42"/>
        <end position="68"/>
    </location>
</feature>
<dbReference type="OrthoDB" id="190994at2759"/>
<evidence type="ECO:0000256" key="1">
    <source>
        <dbReference type="SAM" id="MobiDB-lite"/>
    </source>
</evidence>
<sequence>MQPLEFGGGQRLGGQSSGSYNRAPADRDDDWPMSAISSNSNVLFGGGACLLLAVIAAAMSLAAVPPLYMGMRYNQFSKAADTENMYDTGRYFIGPFNKFLLFPSSVQSIEFSNEARIRPSGLRYEPLHTRTKEGLGLHLQVSLQYKLRKQELGKLYSEFNMNYELVFVSSVRDVLIKAASEYEAMQLWQDRVKVGETMQKLVDKELRRTYAECWGLQLMIIDLPDGFENSIVQTQVQKQMMLISEQQQYSAKIRAQTSVIEADYERQVKMIMSQGHANYTLVTKSTLAKAEQNKIDVESEVLQSVKQTLGLDPESLVLYQKYGALDDLVDANLIFGFGADQMLIQSGGGSFPAQ</sequence>
<keyword evidence="2" id="KW-0812">Transmembrane</keyword>